<protein>
    <recommendedName>
        <fullName evidence="1">Retrotransposon gag domain-containing protein</fullName>
    </recommendedName>
</protein>
<name>A0ABR1JER3_9AGAR</name>
<comment type="caution">
    <text evidence="2">The sequence shown here is derived from an EMBL/GenBank/DDBJ whole genome shotgun (WGS) entry which is preliminary data.</text>
</comment>
<reference evidence="2 3" key="1">
    <citation type="submission" date="2024-01" db="EMBL/GenBank/DDBJ databases">
        <title>A draft genome for the cacao thread blight pathogen Marasmiellus scandens.</title>
        <authorList>
            <person name="Baruah I.K."/>
            <person name="Leung J."/>
            <person name="Bukari Y."/>
            <person name="Amoako-Attah I."/>
            <person name="Meinhardt L.W."/>
            <person name="Bailey B.A."/>
            <person name="Cohen S.P."/>
        </authorList>
    </citation>
    <scope>NUCLEOTIDE SEQUENCE [LARGE SCALE GENOMIC DNA]</scope>
    <source>
        <strain evidence="2 3">GH-19</strain>
    </source>
</reference>
<keyword evidence="3" id="KW-1185">Reference proteome</keyword>
<dbReference type="Proteomes" id="UP001498398">
    <property type="component" value="Unassembled WGS sequence"/>
</dbReference>
<sequence>MNEGAAVEWKMRKLHHFLVNRWPTADGFMDDFRKAFLLFDMAGDARIKLRTLRQTGPVDNYITEFQNIATLSGITEDMALIEYFMEGLNKIVEKMYDRAEVPTTIEDWYKYSAIYDSNWRRGRMIADRLQSYQDNRKGNTTKSTYSFP</sequence>
<evidence type="ECO:0000313" key="2">
    <source>
        <dbReference type="EMBL" id="KAK7457827.1"/>
    </source>
</evidence>
<accession>A0ABR1JER3</accession>
<feature type="domain" description="Retrotransposon gag" evidence="1">
    <location>
        <begin position="26"/>
        <end position="89"/>
    </location>
</feature>
<dbReference type="EMBL" id="JBANRG010000019">
    <property type="protein sequence ID" value="KAK7457827.1"/>
    <property type="molecule type" value="Genomic_DNA"/>
</dbReference>
<evidence type="ECO:0000313" key="3">
    <source>
        <dbReference type="Proteomes" id="UP001498398"/>
    </source>
</evidence>
<evidence type="ECO:0000259" key="1">
    <source>
        <dbReference type="Pfam" id="PF03732"/>
    </source>
</evidence>
<dbReference type="Pfam" id="PF03732">
    <property type="entry name" value="Retrotrans_gag"/>
    <property type="match status" value="1"/>
</dbReference>
<proteinExistence type="predicted"/>
<dbReference type="InterPro" id="IPR005162">
    <property type="entry name" value="Retrotrans_gag_dom"/>
</dbReference>
<organism evidence="2 3">
    <name type="scientific">Marasmiellus scandens</name>
    <dbReference type="NCBI Taxonomy" id="2682957"/>
    <lineage>
        <taxon>Eukaryota</taxon>
        <taxon>Fungi</taxon>
        <taxon>Dikarya</taxon>
        <taxon>Basidiomycota</taxon>
        <taxon>Agaricomycotina</taxon>
        <taxon>Agaricomycetes</taxon>
        <taxon>Agaricomycetidae</taxon>
        <taxon>Agaricales</taxon>
        <taxon>Marasmiineae</taxon>
        <taxon>Omphalotaceae</taxon>
        <taxon>Marasmiellus</taxon>
    </lineage>
</organism>
<gene>
    <name evidence="2" type="ORF">VKT23_010171</name>
</gene>